<reference evidence="1" key="1">
    <citation type="submission" date="2014-11" db="EMBL/GenBank/DDBJ databases">
        <authorList>
            <person name="Amaro Gonzalez C."/>
        </authorList>
    </citation>
    <scope>NUCLEOTIDE SEQUENCE</scope>
</reference>
<dbReference type="AlphaFoldDB" id="A0A0E9PCC1"/>
<dbReference type="EMBL" id="GBXM01107089">
    <property type="protein sequence ID" value="JAH01488.1"/>
    <property type="molecule type" value="Transcribed_RNA"/>
</dbReference>
<accession>A0A0E9PCC1</accession>
<organism evidence="1">
    <name type="scientific">Anguilla anguilla</name>
    <name type="common">European freshwater eel</name>
    <name type="synonym">Muraena anguilla</name>
    <dbReference type="NCBI Taxonomy" id="7936"/>
    <lineage>
        <taxon>Eukaryota</taxon>
        <taxon>Metazoa</taxon>
        <taxon>Chordata</taxon>
        <taxon>Craniata</taxon>
        <taxon>Vertebrata</taxon>
        <taxon>Euteleostomi</taxon>
        <taxon>Actinopterygii</taxon>
        <taxon>Neopterygii</taxon>
        <taxon>Teleostei</taxon>
        <taxon>Anguilliformes</taxon>
        <taxon>Anguillidae</taxon>
        <taxon>Anguilla</taxon>
    </lineage>
</organism>
<evidence type="ECO:0000313" key="1">
    <source>
        <dbReference type="EMBL" id="JAH01488.1"/>
    </source>
</evidence>
<protein>
    <submittedName>
        <fullName evidence="1">Uncharacterized protein</fullName>
    </submittedName>
</protein>
<reference evidence="1" key="2">
    <citation type="journal article" date="2015" name="Fish Shellfish Immunol.">
        <title>Early steps in the European eel (Anguilla anguilla)-Vibrio vulnificus interaction in the gills: Role of the RtxA13 toxin.</title>
        <authorList>
            <person name="Callol A."/>
            <person name="Pajuelo D."/>
            <person name="Ebbesson L."/>
            <person name="Teles M."/>
            <person name="MacKenzie S."/>
            <person name="Amaro C."/>
        </authorList>
    </citation>
    <scope>NUCLEOTIDE SEQUENCE</scope>
</reference>
<sequence>MYYNRRGGGASLVLENSSVLRC</sequence>
<name>A0A0E9PCC1_ANGAN</name>
<proteinExistence type="predicted"/>